<dbReference type="NCBIfam" id="TIGR00928">
    <property type="entry name" value="purB"/>
    <property type="match status" value="1"/>
</dbReference>
<keyword evidence="6 13" id="KW-0658">Purine biosynthesis</keyword>
<proteinExistence type="inferred from homology"/>
<evidence type="ECO:0000256" key="10">
    <source>
        <dbReference type="ARBA" id="ARBA00030717"/>
    </source>
</evidence>
<evidence type="ECO:0000256" key="4">
    <source>
        <dbReference type="ARBA" id="ARBA00012339"/>
    </source>
</evidence>
<evidence type="ECO:0000259" key="15">
    <source>
        <dbReference type="Pfam" id="PF08328"/>
    </source>
</evidence>
<dbReference type="OrthoDB" id="9768878at2"/>
<dbReference type="Proteomes" id="UP000189462">
    <property type="component" value="Unassembled WGS sequence"/>
</dbReference>
<dbReference type="CDD" id="cd01598">
    <property type="entry name" value="PurB"/>
    <property type="match status" value="1"/>
</dbReference>
<evidence type="ECO:0000313" key="16">
    <source>
        <dbReference type="EMBL" id="OOG20626.1"/>
    </source>
</evidence>
<dbReference type="AlphaFoldDB" id="A0A1V3N752"/>
<dbReference type="GO" id="GO:0006189">
    <property type="term" value="P:'de novo' IMP biosynthetic process"/>
    <property type="evidence" value="ECO:0007669"/>
    <property type="project" value="UniProtKB-UniPathway"/>
</dbReference>
<evidence type="ECO:0000256" key="3">
    <source>
        <dbReference type="ARBA" id="ARBA00008273"/>
    </source>
</evidence>
<dbReference type="InterPro" id="IPR004769">
    <property type="entry name" value="Pur_lyase"/>
</dbReference>
<dbReference type="PROSITE" id="PS00163">
    <property type="entry name" value="FUMARATE_LYASES"/>
    <property type="match status" value="1"/>
</dbReference>
<dbReference type="InterPro" id="IPR000362">
    <property type="entry name" value="Fumarate_lyase_fam"/>
</dbReference>
<reference evidence="16 17" key="1">
    <citation type="submission" date="2017-02" db="EMBL/GenBank/DDBJ databases">
        <title>Genomic diversity within the haloalkaliphilic genus Thioalkalivibrio.</title>
        <authorList>
            <person name="Ahn A.-C."/>
            <person name="Meier-Kolthoff J."/>
            <person name="Overmars L."/>
            <person name="Richter M."/>
            <person name="Woyke T."/>
            <person name="Sorokin D.Y."/>
            <person name="Muyzer G."/>
        </authorList>
    </citation>
    <scope>NUCLEOTIDE SEQUENCE [LARGE SCALE GENOMIC DNA]</scope>
    <source>
        <strain evidence="16 17">ALJD</strain>
    </source>
</reference>
<name>A0A1V3N752_9GAMM</name>
<comment type="pathway">
    <text evidence="1 13">Purine metabolism; IMP biosynthesis via de novo pathway; 5-amino-1-(5-phospho-D-ribosyl)imidazole-4-carboxamide from 5-amino-1-(5-phospho-D-ribosyl)imidazole-4-carboxylate: step 2/2.</text>
</comment>
<feature type="domain" description="Adenylosuccinate lyase PurB C-terminal" evidence="15">
    <location>
        <begin position="331"/>
        <end position="445"/>
    </location>
</feature>
<evidence type="ECO:0000256" key="9">
    <source>
        <dbReference type="ARBA" id="ARBA00025012"/>
    </source>
</evidence>
<comment type="function">
    <text evidence="9">Catalyzes two reactions in de novo purine nucleotide biosynthesis. Catalyzes the breakdown of 5-aminoimidazole- (N-succinylocarboxamide) ribotide (SAICAR or 2-[5-amino-1-(5-phospho-beta-D-ribosyl)imidazole-4-carboxamido]succinate) to 5-aminoimidazole-4-carboxamide ribotide (AICAR or 5-amino-1-(5-phospho-beta-D-ribosyl)imidazole-4-carboxamide) and fumarate, and of adenylosuccinate (ADS or N(6)-(1,2-dicarboxyethyl)-AMP) to adenosine monophosphate (AMP) and fumarate.</text>
</comment>
<dbReference type="UniPathway" id="UPA00075">
    <property type="reaction ID" value="UER00336"/>
</dbReference>
<organism evidence="16 17">
    <name type="scientific">Thioalkalivibrio denitrificans</name>
    <dbReference type="NCBI Taxonomy" id="108003"/>
    <lineage>
        <taxon>Bacteria</taxon>
        <taxon>Pseudomonadati</taxon>
        <taxon>Pseudomonadota</taxon>
        <taxon>Gammaproteobacteria</taxon>
        <taxon>Chromatiales</taxon>
        <taxon>Ectothiorhodospiraceae</taxon>
        <taxon>Thioalkalivibrio</taxon>
    </lineage>
</organism>
<sequence>MDLSPLTAVSPVDGRYAARTEDLRPVFSEFGLIRYRVRVEVAWLRALAAHEGIPEVPPLSEHAANVLDGIVDGFNEEDARRVKNIERSTNHDVKAVEYLLKEKIAGNAELEAISEFFHFACTSEDINNLSYALMLRDGRSEVLLPGMDEVIDALRRLAHEHAEQPMLSRTHGQPASPTTLGKEMANVVHRLKRQRDQVAGVALMGKINGAVGNYNAHLCAYPDVDWQAFARDFVTGLGLEWNPYTIQIEPHDYMAELFHATARFNTVLTDLCSDVWGYISLGYFRQKVVAGEVGSSTMPHKVNPIDFENAEGNLGLANAVFEHLAGKLPVSRWQRDLTDSTVLRNIGIGFAWSSIAYQSALKGIGKLEADPDRLAGDLDANWEVLAEAIQTVMRRYGIEKPYEKLKELTRGQRVDAATMRAFVDGLDIPDADKARLRELTPATYIGNAAEQARRI</sequence>
<evidence type="ECO:0000256" key="8">
    <source>
        <dbReference type="ARBA" id="ARBA00024477"/>
    </source>
</evidence>
<dbReference type="GO" id="GO:0005829">
    <property type="term" value="C:cytosol"/>
    <property type="evidence" value="ECO:0007669"/>
    <property type="project" value="TreeGrafter"/>
</dbReference>
<dbReference type="UniPathway" id="UPA00074">
    <property type="reaction ID" value="UER00132"/>
</dbReference>
<dbReference type="InterPro" id="IPR022761">
    <property type="entry name" value="Fumarate_lyase_N"/>
</dbReference>
<dbReference type="InterPro" id="IPR013539">
    <property type="entry name" value="PurB_C"/>
</dbReference>
<dbReference type="Pfam" id="PF00206">
    <property type="entry name" value="Lyase_1"/>
    <property type="match status" value="1"/>
</dbReference>
<evidence type="ECO:0000256" key="11">
    <source>
        <dbReference type="ARBA" id="ARBA00049115"/>
    </source>
</evidence>
<dbReference type="GO" id="GO:0044208">
    <property type="term" value="P:'de novo' AMP biosynthetic process"/>
    <property type="evidence" value="ECO:0007669"/>
    <property type="project" value="UniProtKB-UniPathway"/>
</dbReference>
<gene>
    <name evidence="16" type="ORF">B1C78_17120</name>
</gene>
<keyword evidence="17" id="KW-1185">Reference proteome</keyword>
<dbReference type="FunFam" id="1.10.40.30:FF:000004">
    <property type="entry name" value="Adenylosuccinate lyase"/>
    <property type="match status" value="1"/>
</dbReference>
<evidence type="ECO:0000256" key="7">
    <source>
        <dbReference type="ARBA" id="ARBA00023239"/>
    </source>
</evidence>
<dbReference type="NCBIfam" id="NF006764">
    <property type="entry name" value="PRK09285.1"/>
    <property type="match status" value="1"/>
</dbReference>
<keyword evidence="7 13" id="KW-0456">Lyase</keyword>
<dbReference type="InterPro" id="IPR047136">
    <property type="entry name" value="PurB_bact"/>
</dbReference>
<comment type="similarity">
    <text evidence="3 13">Belongs to the lyase 1 family. Adenylosuccinate lyase subfamily.</text>
</comment>
<evidence type="ECO:0000256" key="6">
    <source>
        <dbReference type="ARBA" id="ARBA00022755"/>
    </source>
</evidence>
<protein>
    <recommendedName>
        <fullName evidence="5 12">Adenylosuccinate lyase</fullName>
        <shortName evidence="13">ASL</shortName>
        <ecNumber evidence="4 12">4.3.2.2</ecNumber>
    </recommendedName>
    <alternativeName>
        <fullName evidence="10 13">Adenylosuccinase</fullName>
    </alternativeName>
</protein>
<evidence type="ECO:0000313" key="17">
    <source>
        <dbReference type="Proteomes" id="UP000189462"/>
    </source>
</evidence>
<comment type="catalytic activity">
    <reaction evidence="11">
        <text>N(6)-(1,2-dicarboxyethyl)-AMP = fumarate + AMP</text>
        <dbReference type="Rhea" id="RHEA:16853"/>
        <dbReference type="ChEBI" id="CHEBI:29806"/>
        <dbReference type="ChEBI" id="CHEBI:57567"/>
        <dbReference type="ChEBI" id="CHEBI:456215"/>
        <dbReference type="EC" id="4.3.2.2"/>
    </reaction>
    <physiologicalReaction direction="left-to-right" evidence="11">
        <dbReference type="Rhea" id="RHEA:16854"/>
    </physiologicalReaction>
</comment>
<dbReference type="GO" id="GO:0070626">
    <property type="term" value="F:(S)-2-(5-amino-1-(5-phospho-D-ribosyl)imidazole-4-carboxamido) succinate lyase (fumarate-forming) activity"/>
    <property type="evidence" value="ECO:0007669"/>
    <property type="project" value="RHEA"/>
</dbReference>
<dbReference type="FunFam" id="1.10.275.10:FF:000003">
    <property type="entry name" value="Adenylosuccinate lyase"/>
    <property type="match status" value="1"/>
</dbReference>
<evidence type="ECO:0000256" key="1">
    <source>
        <dbReference type="ARBA" id="ARBA00004706"/>
    </source>
</evidence>
<dbReference type="PROSITE" id="PS50007">
    <property type="entry name" value="PIPLC_X_DOMAIN"/>
    <property type="match status" value="1"/>
</dbReference>
<dbReference type="InterPro" id="IPR024083">
    <property type="entry name" value="Fumarase/histidase_N"/>
</dbReference>
<dbReference type="EC" id="4.3.2.2" evidence="4 12"/>
<dbReference type="RefSeq" id="WP_077280360.1">
    <property type="nucleotide sequence ID" value="NZ_MVBK01000152.1"/>
</dbReference>
<dbReference type="PRINTS" id="PR00149">
    <property type="entry name" value="FUMRATELYASE"/>
</dbReference>
<evidence type="ECO:0000259" key="14">
    <source>
        <dbReference type="Pfam" id="PF00206"/>
    </source>
</evidence>
<dbReference type="PANTHER" id="PTHR43411:SF1">
    <property type="entry name" value="ADENYLOSUCCINATE LYASE"/>
    <property type="match status" value="1"/>
</dbReference>
<dbReference type="Gene3D" id="1.20.200.10">
    <property type="entry name" value="Fumarase/aspartase (Central domain)"/>
    <property type="match status" value="1"/>
</dbReference>
<feature type="domain" description="Fumarate lyase N-terminal" evidence="14">
    <location>
        <begin position="14"/>
        <end position="312"/>
    </location>
</feature>
<dbReference type="EMBL" id="MVBK01000152">
    <property type="protein sequence ID" value="OOG20626.1"/>
    <property type="molecule type" value="Genomic_DNA"/>
</dbReference>
<dbReference type="InterPro" id="IPR020557">
    <property type="entry name" value="Fumarate_lyase_CS"/>
</dbReference>
<accession>A0A1V3N752</accession>
<evidence type="ECO:0000256" key="13">
    <source>
        <dbReference type="RuleBase" id="RU361172"/>
    </source>
</evidence>
<evidence type="ECO:0000256" key="5">
    <source>
        <dbReference type="ARBA" id="ARBA00017058"/>
    </source>
</evidence>
<dbReference type="Gene3D" id="1.10.275.10">
    <property type="entry name" value="Fumarase/aspartase (N-terminal domain)"/>
    <property type="match status" value="1"/>
</dbReference>
<dbReference type="Gene3D" id="1.10.40.30">
    <property type="entry name" value="Fumarase/aspartase (C-terminal domain)"/>
    <property type="match status" value="1"/>
</dbReference>
<dbReference type="InterPro" id="IPR008948">
    <property type="entry name" value="L-Aspartase-like"/>
</dbReference>
<evidence type="ECO:0000256" key="2">
    <source>
        <dbReference type="ARBA" id="ARBA00004734"/>
    </source>
</evidence>
<comment type="pathway">
    <text evidence="2 13">Purine metabolism; AMP biosynthesis via de novo pathway; AMP from IMP: step 2/2.</text>
</comment>
<dbReference type="PANTHER" id="PTHR43411">
    <property type="entry name" value="ADENYLOSUCCINATE LYASE"/>
    <property type="match status" value="1"/>
</dbReference>
<dbReference type="STRING" id="108003.B1C78_17120"/>
<dbReference type="FunFam" id="1.20.200.10:FF:000004">
    <property type="entry name" value="Adenylosuccinate lyase"/>
    <property type="match status" value="1"/>
</dbReference>
<dbReference type="GO" id="GO:0004018">
    <property type="term" value="F:N6-(1,2-dicarboxyethyl)AMP AMP-lyase (fumarate-forming) activity"/>
    <property type="evidence" value="ECO:0007669"/>
    <property type="project" value="UniProtKB-UniRule"/>
</dbReference>
<dbReference type="SUPFAM" id="SSF48557">
    <property type="entry name" value="L-aspartase-like"/>
    <property type="match status" value="1"/>
</dbReference>
<comment type="caution">
    <text evidence="16">The sequence shown here is derived from an EMBL/GenBank/DDBJ whole genome shotgun (WGS) entry which is preliminary data.</text>
</comment>
<evidence type="ECO:0000256" key="12">
    <source>
        <dbReference type="NCBIfam" id="TIGR00928"/>
    </source>
</evidence>
<comment type="catalytic activity">
    <reaction evidence="8">
        <text>(2S)-2-[5-amino-1-(5-phospho-beta-D-ribosyl)imidazole-4-carboxamido]succinate = 5-amino-1-(5-phospho-beta-D-ribosyl)imidazole-4-carboxamide + fumarate</text>
        <dbReference type="Rhea" id="RHEA:23920"/>
        <dbReference type="ChEBI" id="CHEBI:29806"/>
        <dbReference type="ChEBI" id="CHEBI:58443"/>
        <dbReference type="ChEBI" id="CHEBI:58475"/>
        <dbReference type="EC" id="4.3.2.2"/>
    </reaction>
    <physiologicalReaction direction="left-to-right" evidence="8">
        <dbReference type="Rhea" id="RHEA:23921"/>
    </physiologicalReaction>
</comment>
<dbReference type="Pfam" id="PF08328">
    <property type="entry name" value="ASL_C"/>
    <property type="match status" value="1"/>
</dbReference>